<sequence length="223" mass="24230">MDIHAGPTEYNLAKGRSRHVSSSNPVRLPLPSATDRPEKWSLVSVVLVSVRPGGPVKSCPGGACIYRSTRTKREFSGISMETSFDQGNPLLVSLETAEEDTKPVQQFVSYFNSPSTGLTGNRAGEYPKPVPQFVSYFNSPSTGLTGNRAGEYPKPVPQYVSYFNSPITGLTGNRAGEDPKPVPQYVSYFNSPSTGLTGNRAGEDPKPVPQFLLISDLLHSRRH</sequence>
<evidence type="ECO:0000313" key="3">
    <source>
        <dbReference type="Proteomes" id="UP001283361"/>
    </source>
</evidence>
<dbReference type="AlphaFoldDB" id="A0AAE0ZXD2"/>
<proteinExistence type="predicted"/>
<protein>
    <submittedName>
        <fullName evidence="2">Uncharacterized protein</fullName>
    </submittedName>
</protein>
<keyword evidence="3" id="KW-1185">Reference proteome</keyword>
<dbReference type="Proteomes" id="UP001283361">
    <property type="component" value="Unassembled WGS sequence"/>
</dbReference>
<feature type="region of interest" description="Disordered" evidence="1">
    <location>
        <begin position="1"/>
        <end position="34"/>
    </location>
</feature>
<evidence type="ECO:0000313" key="2">
    <source>
        <dbReference type="EMBL" id="KAK3777429.1"/>
    </source>
</evidence>
<accession>A0AAE0ZXD2</accession>
<comment type="caution">
    <text evidence="2">The sequence shown here is derived from an EMBL/GenBank/DDBJ whole genome shotgun (WGS) entry which is preliminary data.</text>
</comment>
<dbReference type="EMBL" id="JAWDGP010003079">
    <property type="protein sequence ID" value="KAK3777429.1"/>
    <property type="molecule type" value="Genomic_DNA"/>
</dbReference>
<name>A0AAE0ZXD2_9GAST</name>
<gene>
    <name evidence="2" type="ORF">RRG08_032532</name>
</gene>
<evidence type="ECO:0000256" key="1">
    <source>
        <dbReference type="SAM" id="MobiDB-lite"/>
    </source>
</evidence>
<organism evidence="2 3">
    <name type="scientific">Elysia crispata</name>
    <name type="common">lettuce slug</name>
    <dbReference type="NCBI Taxonomy" id="231223"/>
    <lineage>
        <taxon>Eukaryota</taxon>
        <taxon>Metazoa</taxon>
        <taxon>Spiralia</taxon>
        <taxon>Lophotrochozoa</taxon>
        <taxon>Mollusca</taxon>
        <taxon>Gastropoda</taxon>
        <taxon>Heterobranchia</taxon>
        <taxon>Euthyneura</taxon>
        <taxon>Panpulmonata</taxon>
        <taxon>Sacoglossa</taxon>
        <taxon>Placobranchoidea</taxon>
        <taxon>Plakobranchidae</taxon>
        <taxon>Elysia</taxon>
    </lineage>
</organism>
<reference evidence="2" key="1">
    <citation type="journal article" date="2023" name="G3 (Bethesda)">
        <title>A reference genome for the long-term kleptoplast-retaining sea slug Elysia crispata morphotype clarki.</title>
        <authorList>
            <person name="Eastman K.E."/>
            <person name="Pendleton A.L."/>
            <person name="Shaikh M.A."/>
            <person name="Suttiyut T."/>
            <person name="Ogas R."/>
            <person name="Tomko P."/>
            <person name="Gavelis G."/>
            <person name="Widhalm J.R."/>
            <person name="Wisecaver J.H."/>
        </authorList>
    </citation>
    <scope>NUCLEOTIDE SEQUENCE</scope>
    <source>
        <strain evidence="2">ECLA1</strain>
    </source>
</reference>